<dbReference type="Gene3D" id="6.10.250.1010">
    <property type="match status" value="1"/>
</dbReference>
<keyword evidence="1" id="KW-0175">Coiled coil</keyword>
<proteinExistence type="predicted"/>
<feature type="coiled-coil region" evidence="1">
    <location>
        <begin position="234"/>
        <end position="299"/>
    </location>
</feature>
<evidence type="ECO:0000313" key="2">
    <source>
        <dbReference type="EMBL" id="VFK69331.1"/>
    </source>
</evidence>
<sequence length="316" mass="36875">MKIANPIYDVVFKYLMQDNDIARLILSTIIGEEIEALDFLPQETAIALEERSLTVYRLDFSARIRKPDGAARNVIIEIQKAKFAADIMPRITNDRRYLGSQYQNKANTYTVTIAGKKIERAMPIISIYFLGYRLDHTSAPAIKVAREYRDLVSGEEIQEREAFIESLTHDSYVIQIPCLHPDRKTDLEWLLGIFDQRLIISDDKHILEIEEKSYPEKYRAIVRLLHRATTEPKVKETMEAEDEILRELQDLERRIAGKDKAIEEKDKALGEKDKAIEERDKVIEEKDKAMEEKDKALEESRYIIRELRKRIPENPL</sequence>
<evidence type="ECO:0008006" key="3">
    <source>
        <dbReference type="Google" id="ProtNLM"/>
    </source>
</evidence>
<protein>
    <recommendedName>
        <fullName evidence="3">PD-(D/E)XK nuclease family transposase</fullName>
    </recommendedName>
</protein>
<accession>A0A451ATE4</accession>
<name>A0A451ATE4_9GAMM</name>
<organism evidence="2">
    <name type="scientific">Candidatus Kentrum sp. UNK</name>
    <dbReference type="NCBI Taxonomy" id="2126344"/>
    <lineage>
        <taxon>Bacteria</taxon>
        <taxon>Pseudomonadati</taxon>
        <taxon>Pseudomonadota</taxon>
        <taxon>Gammaproteobacteria</taxon>
        <taxon>Candidatus Kentrum</taxon>
    </lineage>
</organism>
<dbReference type="EMBL" id="CAADFZ010000367">
    <property type="protein sequence ID" value="VFK69331.1"/>
    <property type="molecule type" value="Genomic_DNA"/>
</dbReference>
<dbReference type="AlphaFoldDB" id="A0A451ATE4"/>
<reference evidence="2" key="1">
    <citation type="submission" date="2019-02" db="EMBL/GenBank/DDBJ databases">
        <authorList>
            <person name="Gruber-Vodicka R. H."/>
            <person name="Seah K. B. B."/>
        </authorList>
    </citation>
    <scope>NUCLEOTIDE SEQUENCE</scope>
    <source>
        <strain evidence="2">BECK_BY8</strain>
    </source>
</reference>
<evidence type="ECO:0000256" key="1">
    <source>
        <dbReference type="SAM" id="Coils"/>
    </source>
</evidence>
<gene>
    <name evidence="2" type="ORF">BECKUNK1418G_GA0071005_13671</name>
</gene>